<evidence type="ECO:0000313" key="8">
    <source>
        <dbReference type="Proteomes" id="UP001169760"/>
    </source>
</evidence>
<dbReference type="AlphaFoldDB" id="A0AAW7XCH5"/>
<dbReference type="GO" id="GO:0016301">
    <property type="term" value="F:kinase activity"/>
    <property type="evidence" value="ECO:0007669"/>
    <property type="project" value="UniProtKB-KW"/>
</dbReference>
<dbReference type="GO" id="GO:0008652">
    <property type="term" value="P:amino acid biosynthetic process"/>
    <property type="evidence" value="ECO:0007669"/>
    <property type="project" value="UniProtKB-KW"/>
</dbReference>
<sequence>PGSGIGSSAASSAGAVYGVNELLGNPFSNHDLIEFAMKGEELASGVPHADNVAPALLGGFTLVRSTAPLDVIKLHT</sequence>
<feature type="non-terminal residue" evidence="7">
    <location>
        <position position="76"/>
    </location>
</feature>
<dbReference type="EMBL" id="JAUOPB010000680">
    <property type="protein sequence ID" value="MDO6425357.1"/>
    <property type="molecule type" value="Genomic_DNA"/>
</dbReference>
<evidence type="ECO:0000256" key="4">
    <source>
        <dbReference type="ARBA" id="ARBA00022777"/>
    </source>
</evidence>
<evidence type="ECO:0000256" key="1">
    <source>
        <dbReference type="ARBA" id="ARBA00022605"/>
    </source>
</evidence>
<dbReference type="InterPro" id="IPR014721">
    <property type="entry name" value="Ribsml_uS5_D2-typ_fold_subgr"/>
</dbReference>
<dbReference type="PANTHER" id="PTHR20861">
    <property type="entry name" value="HOMOSERINE/4-DIPHOSPHOCYTIDYL-2-C-METHYL-D-ERYTHRITOL KINASE"/>
    <property type="match status" value="1"/>
</dbReference>
<evidence type="ECO:0000256" key="2">
    <source>
        <dbReference type="ARBA" id="ARBA00022679"/>
    </source>
</evidence>
<proteinExistence type="predicted"/>
<keyword evidence="4" id="KW-0418">Kinase</keyword>
<evidence type="ECO:0000259" key="6">
    <source>
        <dbReference type="Pfam" id="PF00288"/>
    </source>
</evidence>
<comment type="caution">
    <text evidence="7">The sequence shown here is derived from an EMBL/GenBank/DDBJ whole genome shotgun (WGS) entry which is preliminary data.</text>
</comment>
<feature type="domain" description="GHMP kinase N-terminal" evidence="6">
    <location>
        <begin position="1"/>
        <end position="59"/>
    </location>
</feature>
<reference evidence="7" key="1">
    <citation type="submission" date="2023-07" db="EMBL/GenBank/DDBJ databases">
        <title>Genome content predicts the carbon catabolic preferences of heterotrophic bacteria.</title>
        <authorList>
            <person name="Gralka M."/>
        </authorList>
    </citation>
    <scope>NUCLEOTIDE SEQUENCE</scope>
    <source>
        <strain evidence="7">I3M17_2</strain>
    </source>
</reference>
<organism evidence="7 8">
    <name type="scientific">Saccharophagus degradans</name>
    <dbReference type="NCBI Taxonomy" id="86304"/>
    <lineage>
        <taxon>Bacteria</taxon>
        <taxon>Pseudomonadati</taxon>
        <taxon>Pseudomonadota</taxon>
        <taxon>Gammaproteobacteria</taxon>
        <taxon>Cellvibrionales</taxon>
        <taxon>Cellvibrionaceae</taxon>
        <taxon>Saccharophagus</taxon>
    </lineage>
</organism>
<name>A0AAW7XCH5_9GAMM</name>
<gene>
    <name evidence="7" type="ORF">Q4521_22990</name>
</gene>
<evidence type="ECO:0000313" key="7">
    <source>
        <dbReference type="EMBL" id="MDO6425357.1"/>
    </source>
</evidence>
<feature type="non-terminal residue" evidence="7">
    <location>
        <position position="1"/>
    </location>
</feature>
<dbReference type="InterPro" id="IPR006204">
    <property type="entry name" value="GHMP_kinase_N_dom"/>
</dbReference>
<keyword evidence="1" id="KW-0028">Amino-acid biosynthesis</keyword>
<dbReference type="Gene3D" id="3.30.230.10">
    <property type="match status" value="1"/>
</dbReference>
<dbReference type="Proteomes" id="UP001169760">
    <property type="component" value="Unassembled WGS sequence"/>
</dbReference>
<dbReference type="SUPFAM" id="SSF54211">
    <property type="entry name" value="Ribosomal protein S5 domain 2-like"/>
    <property type="match status" value="1"/>
</dbReference>
<protein>
    <recommendedName>
        <fullName evidence="6">GHMP kinase N-terminal domain-containing protein</fullName>
    </recommendedName>
</protein>
<keyword evidence="3" id="KW-0547">Nucleotide-binding</keyword>
<dbReference type="GO" id="GO:0005524">
    <property type="term" value="F:ATP binding"/>
    <property type="evidence" value="ECO:0007669"/>
    <property type="project" value="UniProtKB-KW"/>
</dbReference>
<keyword evidence="5" id="KW-0067">ATP-binding</keyword>
<dbReference type="PRINTS" id="PR00958">
    <property type="entry name" value="HOMSERKINASE"/>
</dbReference>
<keyword evidence="2" id="KW-0808">Transferase</keyword>
<evidence type="ECO:0000256" key="3">
    <source>
        <dbReference type="ARBA" id="ARBA00022741"/>
    </source>
</evidence>
<evidence type="ECO:0000256" key="5">
    <source>
        <dbReference type="ARBA" id="ARBA00022840"/>
    </source>
</evidence>
<dbReference type="InterPro" id="IPR020568">
    <property type="entry name" value="Ribosomal_Su5_D2-typ_SF"/>
</dbReference>
<dbReference type="Pfam" id="PF00288">
    <property type="entry name" value="GHMP_kinases_N"/>
    <property type="match status" value="1"/>
</dbReference>
<accession>A0AAW7XCH5</accession>
<dbReference type="PANTHER" id="PTHR20861:SF1">
    <property type="entry name" value="HOMOSERINE KINASE"/>
    <property type="match status" value="1"/>
</dbReference>